<name>G3B618_CANTC</name>
<protein>
    <submittedName>
        <fullName evidence="1">Uncharacterized protein</fullName>
    </submittedName>
</protein>
<keyword evidence="2" id="KW-1185">Reference proteome</keyword>
<reference evidence="1 2" key="1">
    <citation type="journal article" date="2011" name="Proc. Natl. Acad. Sci. U.S.A.">
        <title>Comparative genomics of xylose-fermenting fungi for enhanced biofuel production.</title>
        <authorList>
            <person name="Wohlbach D.J."/>
            <person name="Kuo A."/>
            <person name="Sato T.K."/>
            <person name="Potts K.M."/>
            <person name="Salamov A.A."/>
            <person name="LaButti K.M."/>
            <person name="Sun H."/>
            <person name="Clum A."/>
            <person name="Pangilinan J.L."/>
            <person name="Lindquist E.A."/>
            <person name="Lucas S."/>
            <person name="Lapidus A."/>
            <person name="Jin M."/>
            <person name="Gunawan C."/>
            <person name="Balan V."/>
            <person name="Dale B.E."/>
            <person name="Jeffries T.W."/>
            <person name="Zinkel R."/>
            <person name="Barry K.W."/>
            <person name="Grigoriev I.V."/>
            <person name="Gasch A.P."/>
        </authorList>
    </citation>
    <scope>NUCLEOTIDE SEQUENCE [LARGE SCALE GENOMIC DNA]</scope>
    <source>
        <strain evidence="2">ATCC 10573 / BCRC 21748 / CBS 615 / JCM 9827 / NBRC 10315 / NRRL Y-1498 / VKM Y-70</strain>
    </source>
</reference>
<dbReference type="AlphaFoldDB" id="G3B618"/>
<evidence type="ECO:0000313" key="1">
    <source>
        <dbReference type="EMBL" id="EGV63357.1"/>
    </source>
</evidence>
<dbReference type="HOGENOM" id="CLU_2793751_0_0_1"/>
<gene>
    <name evidence="1" type="ORF">CANTEDRAFT_114667</name>
</gene>
<dbReference type="EMBL" id="GL996524">
    <property type="protein sequence ID" value="EGV63357.1"/>
    <property type="molecule type" value="Genomic_DNA"/>
</dbReference>
<sequence length="68" mass="7714">MCQNRPPAVKRTSVCRGDTDVLCLQAPNGPVRSLYVFVTCTTPTPTTRCATRRFFLKKSSYSHYFKLP</sequence>
<organism evidence="2">
    <name type="scientific">Candida tenuis (strain ATCC 10573 / BCRC 21748 / CBS 615 / JCM 9827 / NBRC 10315 / NRRL Y-1498 / VKM Y-70)</name>
    <name type="common">Yeast</name>
    <name type="synonym">Yamadazyma tenuis</name>
    <dbReference type="NCBI Taxonomy" id="590646"/>
    <lineage>
        <taxon>Eukaryota</taxon>
        <taxon>Fungi</taxon>
        <taxon>Dikarya</taxon>
        <taxon>Ascomycota</taxon>
        <taxon>Saccharomycotina</taxon>
        <taxon>Pichiomycetes</taxon>
        <taxon>Debaryomycetaceae</taxon>
        <taxon>Yamadazyma</taxon>
    </lineage>
</organism>
<accession>G3B618</accession>
<evidence type="ECO:0000313" key="2">
    <source>
        <dbReference type="Proteomes" id="UP000000707"/>
    </source>
</evidence>
<dbReference type="Proteomes" id="UP000000707">
    <property type="component" value="Unassembled WGS sequence"/>
</dbReference>
<proteinExistence type="predicted"/>